<evidence type="ECO:0000259" key="4">
    <source>
        <dbReference type="PROSITE" id="PS50011"/>
    </source>
</evidence>
<evidence type="ECO:0000256" key="3">
    <source>
        <dbReference type="ARBA" id="ARBA00023319"/>
    </source>
</evidence>
<dbReference type="CDD" id="cd00063">
    <property type="entry name" value="FN3"/>
    <property type="match status" value="1"/>
</dbReference>
<reference evidence="7 8" key="1">
    <citation type="submission" date="2024-08" db="EMBL/GenBank/DDBJ databases">
        <title>Gnathostoma spinigerum genome.</title>
        <authorList>
            <person name="Gonzalez-Bertolin B."/>
            <person name="Monzon S."/>
            <person name="Zaballos A."/>
            <person name="Jimenez P."/>
            <person name="Dekumyoy P."/>
            <person name="Varona S."/>
            <person name="Cuesta I."/>
            <person name="Sumanam S."/>
            <person name="Adisakwattana P."/>
            <person name="Gasser R.B."/>
            <person name="Hernandez-Gonzalez A."/>
            <person name="Young N.D."/>
            <person name="Perteguer M.J."/>
        </authorList>
    </citation>
    <scope>NUCLEOTIDE SEQUENCE [LARGE SCALE GENOMIC DNA]</scope>
    <source>
        <strain evidence="7">AL3</strain>
        <tissue evidence="7">Liver</tissue>
    </source>
</reference>
<evidence type="ECO:0000313" key="8">
    <source>
        <dbReference type="Proteomes" id="UP001608902"/>
    </source>
</evidence>
<dbReference type="SUPFAM" id="SSF48726">
    <property type="entry name" value="Immunoglobulin"/>
    <property type="match status" value="1"/>
</dbReference>
<dbReference type="PANTHER" id="PTHR24347">
    <property type="entry name" value="SERINE/THREONINE-PROTEIN KINASE"/>
    <property type="match status" value="1"/>
</dbReference>
<evidence type="ECO:0000259" key="6">
    <source>
        <dbReference type="PROSITE" id="PS50853"/>
    </source>
</evidence>
<dbReference type="PROSITE" id="PS50011">
    <property type="entry name" value="PROTEIN_KINASE_DOM"/>
    <property type="match status" value="1"/>
</dbReference>
<dbReference type="Proteomes" id="UP001608902">
    <property type="component" value="Unassembled WGS sequence"/>
</dbReference>
<accession>A0ABD6E5S3</accession>
<dbReference type="InterPro" id="IPR013098">
    <property type="entry name" value="Ig_I-set"/>
</dbReference>
<dbReference type="PROSITE" id="PS50835">
    <property type="entry name" value="IG_LIKE"/>
    <property type="match status" value="1"/>
</dbReference>
<sequence length="644" mass="73365">MPLNFPLDAVVLWEFQPSNKQKHSSLEKEENVKVISASDGYATVRKANGYTVHVPSFFLDIFKLPEDSMADQIRYRREWYRLVDSCKDPCSFDENPCELLRSFPAVRPLLSFLASEPRTSYSSDDNRPECVLELFDKTVKINESLELTCAFYSDEPFSITWRGPAISRNADYELKSEMNGVSTLIIKKCEGQDTGQYWVSAENSHGKSNCAAWVSVLVQPGKPEIISANLFQGELPYLKIQWKKPSSGNAKHLWYQLQYRKKGMANYETLVSGLSEAVAVLTNLEAVVHSFRVIAYNDAFKGPPSDIVKLRPKKLKENLASTEILANCKNEKACRLEDQFNKIYSVGQILNHGQFAVIREVIHRSSGVKLIAKFFPLRTLINDRERQQRINHAIRGLAKLSHPGIPSLEGVTMTADDVVIIMKMVKGRSILQYLINLGFVSERLIRDLCRSLLDVLDYIHSKGYVHVMLKPENLIVEEDNYPRVVLTDFGNAYWNRPMTVALTDSDIEFAAPEQLTDMQCTSKSDIWAFGVLLYILICGASPFRDVNAEMIRVNILGANVKEIDQQFVDRFSSELLSLINEIIVLDAKQRPSARDCLSRAWMKKDLGDTLFMVDYLEDFAENRSKRIRRQAFRSKTAFEIDDNS</sequence>
<dbReference type="InterPro" id="IPR000719">
    <property type="entry name" value="Prot_kinase_dom"/>
</dbReference>
<dbReference type="InterPro" id="IPR013783">
    <property type="entry name" value="Ig-like_fold"/>
</dbReference>
<comment type="similarity">
    <text evidence="1">Belongs to the protein kinase superfamily. CAMK Ser/Thr protein kinase family.</text>
</comment>
<dbReference type="EMBL" id="JBGFUD010000884">
    <property type="protein sequence ID" value="MFH4975398.1"/>
    <property type="molecule type" value="Genomic_DNA"/>
</dbReference>
<feature type="domain" description="Protein kinase" evidence="4">
    <location>
        <begin position="344"/>
        <end position="602"/>
    </location>
</feature>
<dbReference type="InterPro" id="IPR036116">
    <property type="entry name" value="FN3_sf"/>
</dbReference>
<keyword evidence="8" id="KW-1185">Reference proteome</keyword>
<evidence type="ECO:0000256" key="1">
    <source>
        <dbReference type="ARBA" id="ARBA00006692"/>
    </source>
</evidence>
<dbReference type="PROSITE" id="PS50853">
    <property type="entry name" value="FN3"/>
    <property type="match status" value="1"/>
</dbReference>
<dbReference type="AlphaFoldDB" id="A0ABD6E5S3"/>
<feature type="domain" description="Ig-like" evidence="5">
    <location>
        <begin position="128"/>
        <end position="215"/>
    </location>
</feature>
<protein>
    <submittedName>
        <fullName evidence="7">Uncharacterized protein</fullName>
    </submittedName>
</protein>
<dbReference type="SUPFAM" id="SSF49265">
    <property type="entry name" value="Fibronectin type III"/>
    <property type="match status" value="1"/>
</dbReference>
<evidence type="ECO:0000259" key="5">
    <source>
        <dbReference type="PROSITE" id="PS50835"/>
    </source>
</evidence>
<dbReference type="SMART" id="SM00409">
    <property type="entry name" value="IG"/>
    <property type="match status" value="1"/>
</dbReference>
<dbReference type="InterPro" id="IPR036179">
    <property type="entry name" value="Ig-like_dom_sf"/>
</dbReference>
<feature type="domain" description="Fibronectin type-III" evidence="6">
    <location>
        <begin position="219"/>
        <end position="315"/>
    </location>
</feature>
<evidence type="ECO:0000256" key="2">
    <source>
        <dbReference type="ARBA" id="ARBA00022737"/>
    </source>
</evidence>
<evidence type="ECO:0000313" key="7">
    <source>
        <dbReference type="EMBL" id="MFH4975398.1"/>
    </source>
</evidence>
<dbReference type="Pfam" id="PF07679">
    <property type="entry name" value="I-set"/>
    <property type="match status" value="1"/>
</dbReference>
<proteinExistence type="inferred from homology"/>
<dbReference type="Gene3D" id="2.60.40.10">
    <property type="entry name" value="Immunoglobulins"/>
    <property type="match status" value="2"/>
</dbReference>
<comment type="caution">
    <text evidence="7">The sequence shown here is derived from an EMBL/GenBank/DDBJ whole genome shotgun (WGS) entry which is preliminary data.</text>
</comment>
<dbReference type="Pfam" id="PF00069">
    <property type="entry name" value="Pkinase"/>
    <property type="match status" value="1"/>
</dbReference>
<keyword evidence="3" id="KW-0393">Immunoglobulin domain</keyword>
<dbReference type="InterPro" id="IPR003961">
    <property type="entry name" value="FN3_dom"/>
</dbReference>
<dbReference type="Gene3D" id="1.10.510.10">
    <property type="entry name" value="Transferase(Phosphotransferase) domain 1"/>
    <property type="match status" value="1"/>
</dbReference>
<dbReference type="InterPro" id="IPR003599">
    <property type="entry name" value="Ig_sub"/>
</dbReference>
<gene>
    <name evidence="7" type="ORF">AB6A40_002107</name>
</gene>
<dbReference type="InterPro" id="IPR007110">
    <property type="entry name" value="Ig-like_dom"/>
</dbReference>
<name>A0ABD6E5S3_9BILA</name>
<keyword evidence="2" id="KW-0677">Repeat</keyword>
<dbReference type="InterPro" id="IPR011009">
    <property type="entry name" value="Kinase-like_dom_sf"/>
</dbReference>
<organism evidence="7 8">
    <name type="scientific">Gnathostoma spinigerum</name>
    <dbReference type="NCBI Taxonomy" id="75299"/>
    <lineage>
        <taxon>Eukaryota</taxon>
        <taxon>Metazoa</taxon>
        <taxon>Ecdysozoa</taxon>
        <taxon>Nematoda</taxon>
        <taxon>Chromadorea</taxon>
        <taxon>Rhabditida</taxon>
        <taxon>Spirurina</taxon>
        <taxon>Gnathostomatomorpha</taxon>
        <taxon>Gnathostomatoidea</taxon>
        <taxon>Gnathostomatidae</taxon>
        <taxon>Gnathostoma</taxon>
    </lineage>
</organism>
<dbReference type="SUPFAM" id="SSF56112">
    <property type="entry name" value="Protein kinase-like (PK-like)"/>
    <property type="match status" value="1"/>
</dbReference>